<dbReference type="InterPro" id="IPR009057">
    <property type="entry name" value="Homeodomain-like_sf"/>
</dbReference>
<dbReference type="GO" id="GO:0097367">
    <property type="term" value="F:carbohydrate derivative binding"/>
    <property type="evidence" value="ECO:0007669"/>
    <property type="project" value="InterPro"/>
</dbReference>
<protein>
    <submittedName>
        <fullName evidence="6">Transcriptional regulator</fullName>
    </submittedName>
</protein>
<dbReference type="GO" id="GO:0003700">
    <property type="term" value="F:DNA-binding transcription factor activity"/>
    <property type="evidence" value="ECO:0007669"/>
    <property type="project" value="InterPro"/>
</dbReference>
<evidence type="ECO:0000259" key="4">
    <source>
        <dbReference type="PROSITE" id="PS51071"/>
    </source>
</evidence>
<dbReference type="CDD" id="cd05013">
    <property type="entry name" value="SIS_RpiR"/>
    <property type="match status" value="1"/>
</dbReference>
<comment type="caution">
    <text evidence="6">The sequence shown here is derived from an EMBL/GenBank/DDBJ whole genome shotgun (WGS) entry which is preliminary data.</text>
</comment>
<dbReference type="PROSITE" id="PS51071">
    <property type="entry name" value="HTH_RPIR"/>
    <property type="match status" value="1"/>
</dbReference>
<evidence type="ECO:0000256" key="2">
    <source>
        <dbReference type="ARBA" id="ARBA00023125"/>
    </source>
</evidence>
<organism evidence="6 7">
    <name type="scientific">Schleiferilactobacillus harbinensis DSM 16991</name>
    <dbReference type="NCBI Taxonomy" id="1122147"/>
    <lineage>
        <taxon>Bacteria</taxon>
        <taxon>Bacillati</taxon>
        <taxon>Bacillota</taxon>
        <taxon>Bacilli</taxon>
        <taxon>Lactobacillales</taxon>
        <taxon>Lactobacillaceae</taxon>
        <taxon>Schleiferilactobacillus</taxon>
    </lineage>
</organism>
<feature type="domain" description="HTH rpiR-type" evidence="4">
    <location>
        <begin position="30"/>
        <end position="106"/>
    </location>
</feature>
<evidence type="ECO:0000313" key="7">
    <source>
        <dbReference type="Proteomes" id="UP000050949"/>
    </source>
</evidence>
<dbReference type="eggNOG" id="COG1737">
    <property type="taxonomic scope" value="Bacteria"/>
</dbReference>
<dbReference type="SUPFAM" id="SSF53697">
    <property type="entry name" value="SIS domain"/>
    <property type="match status" value="1"/>
</dbReference>
<dbReference type="SUPFAM" id="SSF46689">
    <property type="entry name" value="Homeodomain-like"/>
    <property type="match status" value="1"/>
</dbReference>
<evidence type="ECO:0000313" key="6">
    <source>
        <dbReference type="EMBL" id="KRM27949.1"/>
    </source>
</evidence>
<dbReference type="GO" id="GO:1901135">
    <property type="term" value="P:carbohydrate derivative metabolic process"/>
    <property type="evidence" value="ECO:0007669"/>
    <property type="project" value="InterPro"/>
</dbReference>
<dbReference type="InterPro" id="IPR047640">
    <property type="entry name" value="RpiR-like"/>
</dbReference>
<keyword evidence="3" id="KW-0804">Transcription</keyword>
<feature type="domain" description="SIS" evidence="5">
    <location>
        <begin position="148"/>
        <end position="288"/>
    </location>
</feature>
<dbReference type="InterPro" id="IPR000281">
    <property type="entry name" value="HTH_RpiR"/>
</dbReference>
<dbReference type="Gene3D" id="3.40.50.10490">
    <property type="entry name" value="Glucose-6-phosphate isomerase like protein, domain 1"/>
    <property type="match status" value="1"/>
</dbReference>
<reference evidence="6 7" key="1">
    <citation type="journal article" date="2015" name="Genome Announc.">
        <title>Expanding the biotechnology potential of lactobacilli through comparative genomics of 213 strains and associated genera.</title>
        <authorList>
            <person name="Sun Z."/>
            <person name="Harris H.M."/>
            <person name="McCann A."/>
            <person name="Guo C."/>
            <person name="Argimon S."/>
            <person name="Zhang W."/>
            <person name="Yang X."/>
            <person name="Jeffery I.B."/>
            <person name="Cooney J.C."/>
            <person name="Kagawa T.F."/>
            <person name="Liu W."/>
            <person name="Song Y."/>
            <person name="Salvetti E."/>
            <person name="Wrobel A."/>
            <person name="Rasinkangas P."/>
            <person name="Parkhill J."/>
            <person name="Rea M.C."/>
            <person name="O'Sullivan O."/>
            <person name="Ritari J."/>
            <person name="Douillard F.P."/>
            <person name="Paul Ross R."/>
            <person name="Yang R."/>
            <person name="Briner A.E."/>
            <person name="Felis G.E."/>
            <person name="de Vos W.M."/>
            <person name="Barrangou R."/>
            <person name="Klaenhammer T.R."/>
            <person name="Caufield P.W."/>
            <person name="Cui Y."/>
            <person name="Zhang H."/>
            <person name="O'Toole P.W."/>
        </authorList>
    </citation>
    <scope>NUCLEOTIDE SEQUENCE [LARGE SCALE GENOMIC DNA]</scope>
    <source>
        <strain evidence="6 7">DSM 16991</strain>
    </source>
</reference>
<dbReference type="EMBL" id="AZFW01000039">
    <property type="protein sequence ID" value="KRM27949.1"/>
    <property type="molecule type" value="Genomic_DNA"/>
</dbReference>
<dbReference type="AlphaFoldDB" id="A0A0R1XE42"/>
<dbReference type="PANTHER" id="PTHR30514">
    <property type="entry name" value="GLUCOKINASE"/>
    <property type="match status" value="1"/>
</dbReference>
<dbReference type="Proteomes" id="UP000050949">
    <property type="component" value="Unassembled WGS sequence"/>
</dbReference>
<evidence type="ECO:0000259" key="5">
    <source>
        <dbReference type="PROSITE" id="PS51464"/>
    </source>
</evidence>
<dbReference type="PROSITE" id="PS51464">
    <property type="entry name" value="SIS"/>
    <property type="match status" value="1"/>
</dbReference>
<dbReference type="InterPro" id="IPR035472">
    <property type="entry name" value="RpiR-like_SIS"/>
</dbReference>
<dbReference type="InterPro" id="IPR036388">
    <property type="entry name" value="WH-like_DNA-bd_sf"/>
</dbReference>
<name>A0A0R1XE42_9LACO</name>
<dbReference type="InterPro" id="IPR046348">
    <property type="entry name" value="SIS_dom_sf"/>
</dbReference>
<dbReference type="PANTHER" id="PTHR30514:SF1">
    <property type="entry name" value="HTH-TYPE TRANSCRIPTIONAL REGULATOR HEXR-RELATED"/>
    <property type="match status" value="1"/>
</dbReference>
<proteinExistence type="predicted"/>
<dbReference type="PATRIC" id="fig|1122147.4.peg.2318"/>
<evidence type="ECO:0000256" key="1">
    <source>
        <dbReference type="ARBA" id="ARBA00023015"/>
    </source>
</evidence>
<evidence type="ECO:0000256" key="3">
    <source>
        <dbReference type="ARBA" id="ARBA00023163"/>
    </source>
</evidence>
<keyword evidence="1" id="KW-0805">Transcription regulation</keyword>
<accession>A0A0R1XE42</accession>
<gene>
    <name evidence="6" type="ORF">FC91_GL002239</name>
</gene>
<keyword evidence="2" id="KW-0238">DNA-binding</keyword>
<dbReference type="GO" id="GO:0003677">
    <property type="term" value="F:DNA binding"/>
    <property type="evidence" value="ECO:0007669"/>
    <property type="project" value="UniProtKB-KW"/>
</dbReference>
<dbReference type="Pfam" id="PF01418">
    <property type="entry name" value="HTH_6"/>
    <property type="match status" value="1"/>
</dbReference>
<dbReference type="Pfam" id="PF01380">
    <property type="entry name" value="SIS"/>
    <property type="match status" value="1"/>
</dbReference>
<sequence>MVSRVRLGEKDFHDFGSLENNLRRWWRMAENIIDVLYSRQPGLSATERKIAAVILADPGKTVNMTISELAQAAAVSDASVSRFCRTLGLAGFHELKIELAKVAEDKDSYYRRVDPNDLEKSLQGIAQNKVAEITGTLSRTPATTVRRILQALQTASMVQVIAAGGTFPVAADAVYKFNQLGILAVADQSWETAIGQTMNLPKQAVMLVISNSGETRNLLKQMAVAKDQGVPVIAITNRADSPIGLQADLHLITAVRQQILQSEYFFSRVAAMSAVEALFLLLLAQNKPYLDHIKQHEALVAATKL</sequence>
<dbReference type="Gene3D" id="1.10.10.10">
    <property type="entry name" value="Winged helix-like DNA-binding domain superfamily/Winged helix DNA-binding domain"/>
    <property type="match status" value="1"/>
</dbReference>
<dbReference type="InterPro" id="IPR001347">
    <property type="entry name" value="SIS_dom"/>
</dbReference>